<evidence type="ECO:0000256" key="5">
    <source>
        <dbReference type="SAM" id="SignalP"/>
    </source>
</evidence>
<dbReference type="InterPro" id="IPR013106">
    <property type="entry name" value="Ig_V-set"/>
</dbReference>
<dbReference type="InterPro" id="IPR003599">
    <property type="entry name" value="Ig_sub"/>
</dbReference>
<evidence type="ECO:0000256" key="2">
    <source>
        <dbReference type="ARBA" id="ARBA00023130"/>
    </source>
</evidence>
<dbReference type="InParanoid" id="A0A6I8QFF8"/>
<dbReference type="SMART" id="SM00409">
    <property type="entry name" value="IG"/>
    <property type="match status" value="1"/>
</dbReference>
<protein>
    <recommendedName>
        <fullName evidence="6">Immunoglobulin domain-containing protein</fullName>
    </recommendedName>
</protein>
<evidence type="ECO:0000256" key="3">
    <source>
        <dbReference type="ARBA" id="ARBA00023170"/>
    </source>
</evidence>
<evidence type="ECO:0000259" key="6">
    <source>
        <dbReference type="SMART" id="SM00409"/>
    </source>
</evidence>
<dbReference type="InterPro" id="IPR036179">
    <property type="entry name" value="Ig-like_dom_sf"/>
</dbReference>
<dbReference type="AlphaFoldDB" id="A0A6I8QFF8"/>
<feature type="signal peptide" evidence="5">
    <location>
        <begin position="1"/>
        <end position="24"/>
    </location>
</feature>
<dbReference type="SUPFAM" id="SSF48726">
    <property type="entry name" value="Immunoglobulin"/>
    <property type="match status" value="1"/>
</dbReference>
<keyword evidence="3" id="KW-0675">Receptor</keyword>
<dbReference type="Pfam" id="PF07686">
    <property type="entry name" value="V-set"/>
    <property type="match status" value="1"/>
</dbReference>
<keyword evidence="2" id="KW-1064">Adaptive immunity</keyword>
<evidence type="ECO:0000256" key="1">
    <source>
        <dbReference type="ARBA" id="ARBA00022729"/>
    </source>
</evidence>
<evidence type="ECO:0000313" key="7">
    <source>
        <dbReference type="Ensembl" id="ENSXETP00000067275"/>
    </source>
</evidence>
<keyword evidence="1 5" id="KW-0732">Signal</keyword>
<dbReference type="GeneTree" id="ENSGT00940000153073"/>
<accession>A0A6I8QFF8</accession>
<reference evidence="7" key="1">
    <citation type="journal article" date="2010" name="Science">
        <title>The genome of the Western clawed frog Xenopus tropicalis.</title>
        <authorList>
            <person name="Hellsten U."/>
            <person name="Harland R.M."/>
            <person name="Gilchrist M.J."/>
            <person name="Hendrix D."/>
            <person name="Jurka J."/>
            <person name="Kapitonov V."/>
            <person name="Ovcharenko I."/>
            <person name="Putnam N.H."/>
            <person name="Shu S."/>
            <person name="Taher L."/>
            <person name="Blitz I.L."/>
            <person name="Blumberg B."/>
            <person name="Dichmann D.S."/>
            <person name="Dubchak I."/>
            <person name="Amaya E."/>
            <person name="Detter J.C."/>
            <person name="Fletcher R."/>
            <person name="Gerhard D.S."/>
            <person name="Goodstein D."/>
            <person name="Graves T."/>
            <person name="Grigoriev I.V."/>
            <person name="Grimwood J."/>
            <person name="Kawashima T."/>
            <person name="Lindquist E."/>
            <person name="Lucas S.M."/>
            <person name="Mead P.E."/>
            <person name="Mitros T."/>
            <person name="Ogino H."/>
            <person name="Ohta Y."/>
            <person name="Poliakov A.V."/>
            <person name="Pollet N."/>
            <person name="Robert J."/>
            <person name="Salamov A."/>
            <person name="Sater A.K."/>
            <person name="Schmutz J."/>
            <person name="Terry A."/>
            <person name="Vize P.D."/>
            <person name="Warren W.C."/>
            <person name="Wells D."/>
            <person name="Wills A."/>
            <person name="Wilson R.K."/>
            <person name="Zimmerman L.B."/>
            <person name="Zorn A.M."/>
            <person name="Grainger R."/>
            <person name="Grammer T."/>
            <person name="Khokha M.K."/>
            <person name="Richardson P.M."/>
            <person name="Rokhsar D.S."/>
        </authorList>
    </citation>
    <scope>NUCLEOTIDE SEQUENCE [LARGE SCALE GENOMIC DNA]</scope>
    <source>
        <strain evidence="7">Nigerian</strain>
    </source>
</reference>
<keyword evidence="4" id="KW-0393">Immunoglobulin domain</keyword>
<feature type="domain" description="Immunoglobulin" evidence="6">
    <location>
        <begin position="31"/>
        <end position="125"/>
    </location>
</feature>
<proteinExistence type="predicted"/>
<dbReference type="InterPro" id="IPR051287">
    <property type="entry name" value="TCR_variable_region"/>
</dbReference>
<keyword evidence="2" id="KW-0391">Immunity</keyword>
<dbReference type="InterPro" id="IPR013783">
    <property type="entry name" value="Ig-like_fold"/>
</dbReference>
<dbReference type="PANTHER" id="PTHR19367">
    <property type="entry name" value="T-CELL RECEPTOR ALPHA CHAIN V REGION"/>
    <property type="match status" value="1"/>
</dbReference>
<sequence length="132" mass="14986">PLTGRYSSVLILILLFLFKNVIYGQTVQQSSPHLSLLEGQYLQLNCTYTGAFYFYWYVQYPNKGLELLVSTLGQRTKRGFTVNEEKKDSLFHLSKGEATVTDSAVYFCAASDTVPQSDLTPVTQLPRILMCW</sequence>
<name>A0A6I8QFF8_XENTR</name>
<dbReference type="GO" id="GO:0002250">
    <property type="term" value="P:adaptive immune response"/>
    <property type="evidence" value="ECO:0007669"/>
    <property type="project" value="UniProtKB-KW"/>
</dbReference>
<dbReference type="Gene3D" id="2.60.40.10">
    <property type="entry name" value="Immunoglobulins"/>
    <property type="match status" value="1"/>
</dbReference>
<organism evidence="7">
    <name type="scientific">Xenopus tropicalis</name>
    <name type="common">Western clawed frog</name>
    <name type="synonym">Silurana tropicalis</name>
    <dbReference type="NCBI Taxonomy" id="8364"/>
    <lineage>
        <taxon>Eukaryota</taxon>
        <taxon>Metazoa</taxon>
        <taxon>Chordata</taxon>
        <taxon>Craniata</taxon>
        <taxon>Vertebrata</taxon>
        <taxon>Euteleostomi</taxon>
        <taxon>Amphibia</taxon>
        <taxon>Batrachia</taxon>
        <taxon>Anura</taxon>
        <taxon>Pipoidea</taxon>
        <taxon>Pipidae</taxon>
        <taxon>Xenopodinae</taxon>
        <taxon>Xenopus</taxon>
        <taxon>Silurana</taxon>
    </lineage>
</organism>
<feature type="chain" id="PRO_5031086259" description="Immunoglobulin domain-containing protein" evidence="5">
    <location>
        <begin position="25"/>
        <end position="132"/>
    </location>
</feature>
<evidence type="ECO:0000256" key="4">
    <source>
        <dbReference type="ARBA" id="ARBA00023319"/>
    </source>
</evidence>
<dbReference type="PANTHER" id="PTHR19367:SF18">
    <property type="entry name" value="T CELL RECEPTOR ALPHA VARIABLE 16"/>
    <property type="match status" value="1"/>
</dbReference>
<reference evidence="7" key="2">
    <citation type="submission" date="2020-05" db="UniProtKB">
        <authorList>
            <consortium name="Ensembl"/>
        </authorList>
    </citation>
    <scope>IDENTIFICATION</scope>
</reference>
<dbReference type="Ensembl" id="ENSXETT00000076582">
    <property type="protein sequence ID" value="ENSXETP00000067275"/>
    <property type="gene ID" value="ENSXETG00000038827"/>
</dbReference>